<reference evidence="1" key="1">
    <citation type="journal article" date="2015" name="Nature">
        <title>Complex archaea that bridge the gap between prokaryotes and eukaryotes.</title>
        <authorList>
            <person name="Spang A."/>
            <person name="Saw J.H."/>
            <person name="Jorgensen S.L."/>
            <person name="Zaremba-Niedzwiedzka K."/>
            <person name="Martijn J."/>
            <person name="Lind A.E."/>
            <person name="van Eijk R."/>
            <person name="Schleper C."/>
            <person name="Guy L."/>
            <person name="Ettema T.J."/>
        </authorList>
    </citation>
    <scope>NUCLEOTIDE SEQUENCE</scope>
</reference>
<sequence length="167" mass="20090">MSKLTDDLLIKRYHYFKDSVKAPMMKSIKFISRGKFGYVSAIWHAFQIIRLLKKYPEPTRANCENPDALVMLDIWDEFFKWEDNKYRDPFFKLVRRITVSTVEHCDFDSQRITWWLMKLTQAYMDGRWQPLLPHMPFYCWTDPEVIKAREEAVEDMICTMAEKMGVV</sequence>
<gene>
    <name evidence="1" type="ORF">LCGC14_2389550</name>
</gene>
<accession>A0A0F9BYJ2</accession>
<dbReference type="AlphaFoldDB" id="A0A0F9BYJ2"/>
<evidence type="ECO:0000313" key="1">
    <source>
        <dbReference type="EMBL" id="KKL27005.1"/>
    </source>
</evidence>
<comment type="caution">
    <text evidence="1">The sequence shown here is derived from an EMBL/GenBank/DDBJ whole genome shotgun (WGS) entry which is preliminary data.</text>
</comment>
<organism evidence="1">
    <name type="scientific">marine sediment metagenome</name>
    <dbReference type="NCBI Taxonomy" id="412755"/>
    <lineage>
        <taxon>unclassified sequences</taxon>
        <taxon>metagenomes</taxon>
        <taxon>ecological metagenomes</taxon>
    </lineage>
</organism>
<proteinExistence type="predicted"/>
<name>A0A0F9BYJ2_9ZZZZ</name>
<dbReference type="EMBL" id="LAZR01035629">
    <property type="protein sequence ID" value="KKL27005.1"/>
    <property type="molecule type" value="Genomic_DNA"/>
</dbReference>
<protein>
    <submittedName>
        <fullName evidence="1">Uncharacterized protein</fullName>
    </submittedName>
</protein>